<proteinExistence type="predicted"/>
<gene>
    <name evidence="1" type="ORF">CAK95_26905</name>
</gene>
<organism evidence="1 2">
    <name type="scientific">Pseudorhodoplanes sinuspersici</name>
    <dbReference type="NCBI Taxonomy" id="1235591"/>
    <lineage>
        <taxon>Bacteria</taxon>
        <taxon>Pseudomonadati</taxon>
        <taxon>Pseudomonadota</taxon>
        <taxon>Alphaproteobacteria</taxon>
        <taxon>Hyphomicrobiales</taxon>
        <taxon>Pseudorhodoplanes</taxon>
    </lineage>
</organism>
<dbReference type="OrthoDB" id="1550796at2"/>
<name>A0A1W6ZY46_9HYPH</name>
<keyword evidence="2" id="KW-1185">Reference proteome</keyword>
<protein>
    <submittedName>
        <fullName evidence="1">Uncharacterized protein</fullName>
    </submittedName>
</protein>
<evidence type="ECO:0000313" key="2">
    <source>
        <dbReference type="Proteomes" id="UP000194137"/>
    </source>
</evidence>
<evidence type="ECO:0000313" key="1">
    <source>
        <dbReference type="EMBL" id="ARQ02327.1"/>
    </source>
</evidence>
<dbReference type="AlphaFoldDB" id="A0A1W6ZY46"/>
<dbReference type="RefSeq" id="WP_086090758.1">
    <property type="nucleotide sequence ID" value="NZ_CP021112.1"/>
</dbReference>
<accession>A0A1W6ZY46</accession>
<reference evidence="1 2" key="1">
    <citation type="submission" date="2017-05" db="EMBL/GenBank/DDBJ databases">
        <title>Full genome sequence of Pseudorhodoplanes sinuspersici.</title>
        <authorList>
            <person name="Dastgheib S.M.M."/>
            <person name="Shavandi M."/>
            <person name="Tirandaz H."/>
        </authorList>
    </citation>
    <scope>NUCLEOTIDE SEQUENCE [LARGE SCALE GENOMIC DNA]</scope>
    <source>
        <strain evidence="1 2">RIPI110</strain>
    </source>
</reference>
<dbReference type="KEGG" id="psin:CAK95_26905"/>
<dbReference type="InterPro" id="IPR029044">
    <property type="entry name" value="Nucleotide-diphossugar_trans"/>
</dbReference>
<sequence>MKIANCVLLSFFRDEILAIIDQLQRYRDRINIHILHNNSTRTDSLLPALEERLKIGHIESLTHFTSNIATAAFGAFFDAKLVELSLPYTIVSDGDIWADGDWLSEHINILEKHPDIFSVSSSLDESILKGRTISTYQRPTETALDHFVQKTGWCYKTMRTPEWVEFLRFREVSELLFHDNEVHQFASNILKKKSATAKRNIANHLRWGYKSDSAYNQQKAMLGNPWNHGHTSLFVFKTRTMIKPVAGMPIRRNVQFWRAVHVTNNTTRDVDDLLLSYRRIDHFAFHNSIGPIGKGQTITFHLYSPLDGHLAIDNLEYLQSIDFSSDPSINLGNPELVSVENLNAISSQ</sequence>
<dbReference type="EMBL" id="CP021112">
    <property type="protein sequence ID" value="ARQ02327.1"/>
    <property type="molecule type" value="Genomic_DNA"/>
</dbReference>
<dbReference type="SUPFAM" id="SSF53448">
    <property type="entry name" value="Nucleotide-diphospho-sugar transferases"/>
    <property type="match status" value="1"/>
</dbReference>
<dbReference type="Proteomes" id="UP000194137">
    <property type="component" value="Chromosome"/>
</dbReference>